<dbReference type="KEGG" id="srm:SRM_02998"/>
<evidence type="ECO:0000256" key="4">
    <source>
        <dbReference type="ARBA" id="ARBA00023136"/>
    </source>
</evidence>
<dbReference type="PATRIC" id="fig|761659.10.peg.3271"/>
<evidence type="ECO:0000256" key="1">
    <source>
        <dbReference type="ARBA" id="ARBA00004141"/>
    </source>
</evidence>
<comment type="function">
    <text evidence="5">NDH-1 shuttles electrons from NADH, via FMN and iron-sulfur (Fe-S) centers, to quinones in the respiratory chain. The immediate electron acceptor for the enzyme in this species is believed to be ubiquinone. Couples the redox reaction to proton translocation (for every two electrons transferred, four hydrogen ions are translocated across the cytoplasmic membrane), and thus conserves the redox energy in a proton gradient. This subunit may bind ubiquinone.</text>
</comment>
<organism evidence="8 9">
    <name type="scientific">Salinibacter ruber (strain M8)</name>
    <dbReference type="NCBI Taxonomy" id="761659"/>
    <lineage>
        <taxon>Bacteria</taxon>
        <taxon>Pseudomonadati</taxon>
        <taxon>Rhodothermota</taxon>
        <taxon>Rhodothermia</taxon>
        <taxon>Rhodothermales</taxon>
        <taxon>Salinibacteraceae</taxon>
        <taxon>Salinibacter</taxon>
    </lineage>
</organism>
<dbReference type="Pfam" id="PF00146">
    <property type="entry name" value="NADHdh"/>
    <property type="match status" value="1"/>
</dbReference>
<feature type="transmembrane region" description="Helical" evidence="5">
    <location>
        <begin position="67"/>
        <end position="91"/>
    </location>
</feature>
<comment type="subcellular location">
    <subcellularLocation>
        <location evidence="5">Cell inner membrane</location>
        <topology evidence="5">Multi-pass membrane protein</topology>
    </subcellularLocation>
    <subcellularLocation>
        <location evidence="6">Cell membrane</location>
        <topology evidence="6">Multi-pass membrane protein</topology>
    </subcellularLocation>
    <subcellularLocation>
        <location evidence="1">Membrane</location>
        <topology evidence="1">Multi-pass membrane protein</topology>
    </subcellularLocation>
</comment>
<dbReference type="GO" id="GO:0009060">
    <property type="term" value="P:aerobic respiration"/>
    <property type="evidence" value="ECO:0007669"/>
    <property type="project" value="TreeGrafter"/>
</dbReference>
<keyword evidence="5" id="KW-0830">Ubiquinone</keyword>
<dbReference type="GO" id="GO:0016655">
    <property type="term" value="F:oxidoreductase activity, acting on NAD(P)H, quinone or similar compound as acceptor"/>
    <property type="evidence" value="ECO:0007669"/>
    <property type="project" value="UniProtKB-UniRule"/>
</dbReference>
<dbReference type="NCBIfam" id="NF004741">
    <property type="entry name" value="PRK06076.1-2"/>
    <property type="match status" value="1"/>
</dbReference>
<feature type="transmembrane region" description="Helical" evidence="5">
    <location>
        <begin position="212"/>
        <end position="233"/>
    </location>
</feature>
<comment type="caution">
    <text evidence="5">Lacks conserved residue(s) required for the propagation of feature annotation.</text>
</comment>
<feature type="transmembrane region" description="Helical" evidence="5">
    <location>
        <begin position="141"/>
        <end position="160"/>
    </location>
</feature>
<dbReference type="GO" id="GO:0003954">
    <property type="term" value="F:NADH dehydrogenase activity"/>
    <property type="evidence" value="ECO:0007669"/>
    <property type="project" value="TreeGrafter"/>
</dbReference>
<dbReference type="GO" id="GO:0005886">
    <property type="term" value="C:plasma membrane"/>
    <property type="evidence" value="ECO:0007669"/>
    <property type="project" value="UniProtKB-SubCell"/>
</dbReference>
<keyword evidence="8" id="KW-0560">Oxidoreductase</keyword>
<comment type="similarity">
    <text evidence="5 6">Belongs to the complex I subunit 1 family.</text>
</comment>
<feature type="transmembrane region" description="Helical" evidence="5">
    <location>
        <begin position="343"/>
        <end position="364"/>
    </location>
</feature>
<protein>
    <recommendedName>
        <fullName evidence="5">NADH-quinone oxidoreductase subunit H</fullName>
        <ecNumber evidence="5">7.1.1.-</ecNumber>
    </recommendedName>
    <alternativeName>
        <fullName evidence="5">NADH dehydrogenase I subunit H</fullName>
    </alternativeName>
    <alternativeName>
        <fullName evidence="5">NDH-1 subunit H</fullName>
    </alternativeName>
</protein>
<dbReference type="PROSITE" id="PS00668">
    <property type="entry name" value="COMPLEX1_ND1_2"/>
    <property type="match status" value="1"/>
</dbReference>
<keyword evidence="2 5" id="KW-0812">Transmembrane</keyword>
<dbReference type="PANTHER" id="PTHR11432:SF3">
    <property type="entry name" value="NADH-UBIQUINONE OXIDOREDUCTASE CHAIN 1"/>
    <property type="match status" value="1"/>
</dbReference>
<evidence type="ECO:0000313" key="9">
    <source>
        <dbReference type="Proteomes" id="UP000000933"/>
    </source>
</evidence>
<dbReference type="GO" id="GO:0048038">
    <property type="term" value="F:quinone binding"/>
    <property type="evidence" value="ECO:0007669"/>
    <property type="project" value="UniProtKB-KW"/>
</dbReference>
<feature type="transmembrane region" description="Helical" evidence="5">
    <location>
        <begin position="172"/>
        <end position="191"/>
    </location>
</feature>
<dbReference type="PANTHER" id="PTHR11432">
    <property type="entry name" value="NADH DEHYDROGENASE SUBUNIT 1"/>
    <property type="match status" value="1"/>
</dbReference>
<dbReference type="InterPro" id="IPR018086">
    <property type="entry name" value="NADH_UbQ_OxRdtase_su1_CS"/>
</dbReference>
<keyword evidence="5 6" id="KW-0520">NAD</keyword>
<feature type="compositionally biased region" description="Basic and acidic residues" evidence="7">
    <location>
        <begin position="1"/>
        <end position="16"/>
    </location>
</feature>
<dbReference type="Proteomes" id="UP000000933">
    <property type="component" value="Chromosome"/>
</dbReference>
<keyword evidence="5" id="KW-1278">Translocase</keyword>
<evidence type="ECO:0000256" key="3">
    <source>
        <dbReference type="ARBA" id="ARBA00022989"/>
    </source>
</evidence>
<name>D5HD14_SALRM</name>
<dbReference type="AlphaFoldDB" id="D5HD14"/>
<accession>D5HD14</accession>
<evidence type="ECO:0000256" key="6">
    <source>
        <dbReference type="RuleBase" id="RU000471"/>
    </source>
</evidence>
<dbReference type="InterPro" id="IPR001694">
    <property type="entry name" value="NADH_UbQ_OxRdtase_su1/FPO"/>
</dbReference>
<dbReference type="EC" id="7.1.1.-" evidence="5"/>
<feature type="transmembrane region" description="Helical" evidence="5">
    <location>
        <begin position="303"/>
        <end position="323"/>
    </location>
</feature>
<comment type="catalytic activity">
    <reaction evidence="5">
        <text>a quinone + NADH + 5 H(+)(in) = a quinol + NAD(+) + 4 H(+)(out)</text>
        <dbReference type="Rhea" id="RHEA:57888"/>
        <dbReference type="ChEBI" id="CHEBI:15378"/>
        <dbReference type="ChEBI" id="CHEBI:24646"/>
        <dbReference type="ChEBI" id="CHEBI:57540"/>
        <dbReference type="ChEBI" id="CHEBI:57945"/>
        <dbReference type="ChEBI" id="CHEBI:132124"/>
    </reaction>
</comment>
<gene>
    <name evidence="5 8" type="primary">nuoH</name>
    <name evidence="8" type="ordered locus">SRM_02998</name>
</gene>
<keyword evidence="5" id="KW-0874">Quinone</keyword>
<dbReference type="HOGENOM" id="CLU_015134_0_1_10"/>
<comment type="subunit">
    <text evidence="5">NDH-1 is composed of 14 different subunits. Subunits NuoA, H, J, K, L, M, N constitute the membrane sector of the complex.</text>
</comment>
<sequence length="407" mass="44624">MGEGRQGRREAGRELSPKMAGAPQHSRTGCCRIACARRRQRVRFKRYPYTPSPASPELNRADMIPSMVWTALGAFLVINAMLLSASLLVFAERRVSAFIQNRPGPNRVGPLGLLQPFADVLKFVLKEDVQPAQSNKFIHSMAPVVMVVIAMTTASLIPFAEGVVVADLNVGVIMLLALTSISVYGVTLAGWSSNSKFSLLGGLRSAAQMVSYELSMGLAVISVVLIAGSLNFMEIVEHQSSGGALLGWNAVRNPIGCLIFIVTAFAETNRAPFDLPEAEEELVAGYHTEYSGMKFGMFFLAEYVNWFIASFFIVTLFFGGYLVPLEPQLIALFPALEGSTLLALLQFVSLMLKVSFFSFVFIWVRWTFPRFKYNQLMKVGWKYLLPIALANAILIALGVVLFGAVGL</sequence>
<feature type="region of interest" description="Disordered" evidence="7">
    <location>
        <begin position="1"/>
        <end position="25"/>
    </location>
</feature>
<proteinExistence type="inferred from homology"/>
<evidence type="ECO:0000256" key="7">
    <source>
        <dbReference type="SAM" id="MobiDB-lite"/>
    </source>
</evidence>
<keyword evidence="3 5" id="KW-1133">Transmembrane helix</keyword>
<dbReference type="HAMAP" id="MF_01350">
    <property type="entry name" value="NDH1_NuoH"/>
    <property type="match status" value="1"/>
</dbReference>
<keyword evidence="5" id="KW-1003">Cell membrane</keyword>
<keyword evidence="5" id="KW-0997">Cell inner membrane</keyword>
<dbReference type="EMBL" id="FP565814">
    <property type="protein sequence ID" value="CBH25919.1"/>
    <property type="molecule type" value="Genomic_DNA"/>
</dbReference>
<evidence type="ECO:0000313" key="8">
    <source>
        <dbReference type="EMBL" id="CBH25919.1"/>
    </source>
</evidence>
<evidence type="ECO:0000256" key="5">
    <source>
        <dbReference type="HAMAP-Rule" id="MF_01350"/>
    </source>
</evidence>
<keyword evidence="4 5" id="KW-0472">Membrane</keyword>
<reference evidence="8 9" key="1">
    <citation type="journal article" date="2010" name="ISME J.">
        <title>Fine-scale evolution: genomic, phenotypic and ecological differentiation in two coexisting Salinibacter ruber strains.</title>
        <authorList>
            <person name="Pena A."/>
            <person name="Teeling H."/>
            <person name="Huerta-Cepas J."/>
            <person name="Santos F."/>
            <person name="Yarza P."/>
            <person name="Brito-Echeverria J."/>
            <person name="Lucio M."/>
            <person name="Schmitt-Kopplin P."/>
            <person name="Meseguer I."/>
            <person name="Schenowitz C."/>
            <person name="Dossat C."/>
            <person name="Barbe V."/>
            <person name="Dopazo J."/>
            <person name="Rossello-Mora R."/>
            <person name="Schuler M."/>
            <person name="Glockner F.O."/>
            <person name="Amann R."/>
            <person name="Gabaldon T."/>
            <person name="Anton J."/>
        </authorList>
    </citation>
    <scope>NUCLEOTIDE SEQUENCE [LARGE SCALE GENOMIC DNA]</scope>
    <source>
        <strain evidence="8 9">M8</strain>
    </source>
</reference>
<feature type="transmembrane region" description="Helical" evidence="5">
    <location>
        <begin position="384"/>
        <end position="405"/>
    </location>
</feature>
<reference evidence="9" key="2">
    <citation type="submission" date="2010-04" db="EMBL/GenBank/DDBJ databases">
        <title>Genome sequence of Salinibacter ruber M8.</title>
        <authorList>
            <consortium name="Genoscope"/>
        </authorList>
    </citation>
    <scope>NUCLEOTIDE SEQUENCE [LARGE SCALE GENOMIC DNA]</scope>
    <source>
        <strain evidence="9">M8</strain>
    </source>
</reference>
<evidence type="ECO:0000256" key="2">
    <source>
        <dbReference type="ARBA" id="ARBA00022692"/>
    </source>
</evidence>